<protein>
    <recommendedName>
        <fullName evidence="2">AAA+ ATPase domain-containing protein</fullName>
    </recommendedName>
</protein>
<dbReference type="PANTHER" id="PTHR46411">
    <property type="entry name" value="FAMILY ATPASE, PUTATIVE-RELATED"/>
    <property type="match status" value="1"/>
</dbReference>
<dbReference type="InterPro" id="IPR054289">
    <property type="entry name" value="DUF7025"/>
</dbReference>
<dbReference type="HOGENOM" id="CLU_004471_6_3_1"/>
<accession>A0A067NEA7</accession>
<dbReference type="EMBL" id="KL198014">
    <property type="protein sequence ID" value="KDQ22131.1"/>
    <property type="molecule type" value="Genomic_DNA"/>
</dbReference>
<dbReference type="SUPFAM" id="SSF52540">
    <property type="entry name" value="P-loop containing nucleoside triphosphate hydrolases"/>
    <property type="match status" value="1"/>
</dbReference>
<dbReference type="OrthoDB" id="10042665at2759"/>
<evidence type="ECO:0000256" key="1">
    <source>
        <dbReference type="SAM" id="MobiDB-lite"/>
    </source>
</evidence>
<organism evidence="3 4">
    <name type="scientific">Pleurotus ostreatus (strain PC15)</name>
    <name type="common">Oyster mushroom</name>
    <dbReference type="NCBI Taxonomy" id="1137138"/>
    <lineage>
        <taxon>Eukaryota</taxon>
        <taxon>Fungi</taxon>
        <taxon>Dikarya</taxon>
        <taxon>Basidiomycota</taxon>
        <taxon>Agaricomycotina</taxon>
        <taxon>Agaricomycetes</taxon>
        <taxon>Agaricomycetidae</taxon>
        <taxon>Agaricales</taxon>
        <taxon>Pleurotineae</taxon>
        <taxon>Pleurotaceae</taxon>
        <taxon>Pleurotus</taxon>
    </lineage>
</organism>
<evidence type="ECO:0000313" key="4">
    <source>
        <dbReference type="Proteomes" id="UP000027073"/>
    </source>
</evidence>
<proteinExistence type="predicted"/>
<feature type="compositionally biased region" description="Polar residues" evidence="1">
    <location>
        <begin position="262"/>
        <end position="281"/>
    </location>
</feature>
<dbReference type="Proteomes" id="UP000027073">
    <property type="component" value="Unassembled WGS sequence"/>
</dbReference>
<dbReference type="VEuPathDB" id="FungiDB:PLEOSDRAFT_1114476"/>
<sequence>MHRRFSTLLRTSPKSSSVDLGSTIAGDHDDAESKVGTVKEMPDLPPPSLKLKRVDYYYSKWSKGFKYRNTSSTVTPEARPLIGSDNDPWKDFAFVIVRTIPKQENIPPTFKVVIKSPYIVQACKDVIISWPGISWNSDPLELEPEILITFLPNFIEYRDKLAAQKTLTTEEKYRHSSVSLLISTFQQDYRVTLAKIQTLISHAEITFELLYAILVPRTIFFATCAVTGEPRLFTLSSVSRTSIEGKSCYALTCESVDVVDSNNNQASNTPGSNNASGTDSNGSVSVGRVGRVQTTILLLAFRGTVQITSLDSYPLRFHRDPEGLKAQLLERGKKWRELSSGGAKHVEYHGNAALKCAERVVRHNVNSRIMVDRATFRRLNANYQFPAPLPPKANAPVPPHIRNAHGDYDGFDMYGNPVQAVIPTTNNGIQTTRTNEVDEDLTDEELILTPAVVYGFSLSDKVWLEFNVQKVSPVDWAHDAFANLVLPQGRKTLLQSLVEAHHRELGFDDFIKGKGHGLVINLFGPPGVGKTFSAEATSEHVKRPLYIVGGGDLGTKAADLDAALERIFDVATAWKAIVLIDEADVFLEQRSLHDLERNAMVAVFLRHVEYYRGILFLTTNRVKAFDEAFLSRIHVALHFRELSFESKKQVWQAFIAKAGAKDDITTEEISELAKKNVNGRQIKNAARTAQSLAIARDEKLAYGHLLETLEAMDEFTREFEGIRANA</sequence>
<evidence type="ECO:0000259" key="2">
    <source>
        <dbReference type="SMART" id="SM00382"/>
    </source>
</evidence>
<name>A0A067NEA7_PLEO1</name>
<feature type="region of interest" description="Disordered" evidence="1">
    <location>
        <begin position="1"/>
        <end position="32"/>
    </location>
</feature>
<dbReference type="CDD" id="cd19481">
    <property type="entry name" value="RecA-like_protease"/>
    <property type="match status" value="1"/>
</dbReference>
<dbReference type="GO" id="GO:0005524">
    <property type="term" value="F:ATP binding"/>
    <property type="evidence" value="ECO:0007669"/>
    <property type="project" value="InterPro"/>
</dbReference>
<dbReference type="STRING" id="1137138.A0A067NEA7"/>
<dbReference type="Pfam" id="PF22942">
    <property type="entry name" value="DUF7025"/>
    <property type="match status" value="1"/>
</dbReference>
<feature type="domain" description="AAA+ ATPase" evidence="2">
    <location>
        <begin position="516"/>
        <end position="645"/>
    </location>
</feature>
<dbReference type="GO" id="GO:0016887">
    <property type="term" value="F:ATP hydrolysis activity"/>
    <property type="evidence" value="ECO:0007669"/>
    <property type="project" value="InterPro"/>
</dbReference>
<feature type="region of interest" description="Disordered" evidence="1">
    <location>
        <begin position="262"/>
        <end position="284"/>
    </location>
</feature>
<dbReference type="SMART" id="SM00382">
    <property type="entry name" value="AAA"/>
    <property type="match status" value="1"/>
</dbReference>
<reference evidence="4" key="1">
    <citation type="journal article" date="2014" name="Proc. Natl. Acad. Sci. U.S.A.">
        <title>Extensive sampling of basidiomycete genomes demonstrates inadequacy of the white-rot/brown-rot paradigm for wood decay fungi.</title>
        <authorList>
            <person name="Riley R."/>
            <person name="Salamov A.A."/>
            <person name="Brown D.W."/>
            <person name="Nagy L.G."/>
            <person name="Floudas D."/>
            <person name="Held B.W."/>
            <person name="Levasseur A."/>
            <person name="Lombard V."/>
            <person name="Morin E."/>
            <person name="Otillar R."/>
            <person name="Lindquist E.A."/>
            <person name="Sun H."/>
            <person name="LaButti K.M."/>
            <person name="Schmutz J."/>
            <person name="Jabbour D."/>
            <person name="Luo H."/>
            <person name="Baker S.E."/>
            <person name="Pisabarro A.G."/>
            <person name="Walton J.D."/>
            <person name="Blanchette R.A."/>
            <person name="Henrissat B."/>
            <person name="Martin F."/>
            <person name="Cullen D."/>
            <person name="Hibbett D.S."/>
            <person name="Grigoriev I.V."/>
        </authorList>
    </citation>
    <scope>NUCLEOTIDE SEQUENCE [LARGE SCALE GENOMIC DNA]</scope>
    <source>
        <strain evidence="4">PC15</strain>
    </source>
</reference>
<dbReference type="Gene3D" id="3.40.50.300">
    <property type="entry name" value="P-loop containing nucleotide triphosphate hydrolases"/>
    <property type="match status" value="1"/>
</dbReference>
<dbReference type="Pfam" id="PF00004">
    <property type="entry name" value="AAA"/>
    <property type="match status" value="1"/>
</dbReference>
<gene>
    <name evidence="3" type="ORF">PLEOSDRAFT_1114476</name>
</gene>
<dbReference type="InParanoid" id="A0A067NEA7"/>
<dbReference type="AlphaFoldDB" id="A0A067NEA7"/>
<dbReference type="InterPro" id="IPR003959">
    <property type="entry name" value="ATPase_AAA_core"/>
</dbReference>
<feature type="compositionally biased region" description="Polar residues" evidence="1">
    <location>
        <begin position="8"/>
        <end position="20"/>
    </location>
</feature>
<evidence type="ECO:0000313" key="3">
    <source>
        <dbReference type="EMBL" id="KDQ22131.1"/>
    </source>
</evidence>
<dbReference type="PANTHER" id="PTHR46411:SF3">
    <property type="entry name" value="AAA+ ATPASE DOMAIN-CONTAINING PROTEIN"/>
    <property type="match status" value="1"/>
</dbReference>
<dbReference type="InterPro" id="IPR003593">
    <property type="entry name" value="AAA+_ATPase"/>
</dbReference>
<dbReference type="InterPro" id="IPR027417">
    <property type="entry name" value="P-loop_NTPase"/>
</dbReference>